<evidence type="ECO:0000256" key="2">
    <source>
        <dbReference type="SAM" id="Coils"/>
    </source>
</evidence>
<accession>A0A286LRV6</accession>
<protein>
    <recommendedName>
        <fullName evidence="1">Protein TIC 214</fullName>
    </recommendedName>
    <alternativeName>
        <fullName evidence="1">Translocon at the inner envelope membrane of chloroplasts 214</fullName>
    </alternativeName>
</protein>
<dbReference type="EMBL" id="KY908400">
    <property type="protein sequence ID" value="ASV47738.1"/>
    <property type="molecule type" value="Genomic_DNA"/>
</dbReference>
<dbReference type="GO" id="GO:0009706">
    <property type="term" value="C:chloroplast inner membrane"/>
    <property type="evidence" value="ECO:0007669"/>
    <property type="project" value="UniProtKB-SubCell"/>
</dbReference>
<feature type="region of interest" description="Disordered" evidence="3">
    <location>
        <begin position="620"/>
        <end position="640"/>
    </location>
</feature>
<keyword evidence="1" id="KW-0472">Membrane</keyword>
<comment type="function">
    <text evidence="1">Involved in protein precursor import into chloroplasts. May be part of an intermediate translocation complex acting as a protein-conducting channel at the inner envelope.</text>
</comment>
<feature type="transmembrane region" description="Helical" evidence="1">
    <location>
        <begin position="122"/>
        <end position="142"/>
    </location>
</feature>
<dbReference type="RefSeq" id="YP_009427861.1">
    <property type="nucleotide sequence ID" value="NC_035872.1"/>
</dbReference>
<dbReference type="InterPro" id="IPR008896">
    <property type="entry name" value="TIC214"/>
</dbReference>
<feature type="compositionally biased region" description="Basic and acidic residues" evidence="3">
    <location>
        <begin position="1454"/>
        <end position="1463"/>
    </location>
</feature>
<feature type="transmembrane region" description="Helical" evidence="1">
    <location>
        <begin position="209"/>
        <end position="231"/>
    </location>
</feature>
<comment type="subcellular location">
    <subcellularLocation>
        <location evidence="1">Plastid</location>
        <location evidence="1">Chloroplast inner membrane</location>
    </subcellularLocation>
</comment>
<dbReference type="GeneID" id="33948996"/>
<feature type="coiled-coil region" evidence="2">
    <location>
        <begin position="234"/>
        <end position="292"/>
    </location>
</feature>
<dbReference type="PANTHER" id="PTHR33163">
    <property type="entry name" value="PROTEIN TIC 214-RELATED"/>
    <property type="match status" value="1"/>
</dbReference>
<dbReference type="PANTHER" id="PTHR33163:SF40">
    <property type="entry name" value="PROTEIN TIC 214"/>
    <property type="match status" value="1"/>
</dbReference>
<keyword evidence="1 4" id="KW-0934">Plastid</keyword>
<keyword evidence="1" id="KW-1001">Plastid inner membrane</keyword>
<organism evidence="4">
    <name type="scientific">Circaeaster agrestis</name>
    <dbReference type="NCBI Taxonomy" id="39288"/>
    <lineage>
        <taxon>Eukaryota</taxon>
        <taxon>Viridiplantae</taxon>
        <taxon>Streptophyta</taxon>
        <taxon>Embryophyta</taxon>
        <taxon>Tracheophyta</taxon>
        <taxon>Spermatophyta</taxon>
        <taxon>Magnoliopsida</taxon>
        <taxon>Ranunculales</taxon>
        <taxon>Circaeasteraceae</taxon>
        <taxon>Circaeaster</taxon>
    </lineage>
</organism>
<feature type="transmembrane region" description="Helical" evidence="1">
    <location>
        <begin position="20"/>
        <end position="48"/>
    </location>
</feature>
<feature type="compositionally biased region" description="Polar residues" evidence="3">
    <location>
        <begin position="623"/>
        <end position="636"/>
    </location>
</feature>
<feature type="transmembrane region" description="Helical" evidence="1">
    <location>
        <begin position="162"/>
        <end position="180"/>
    </location>
</feature>
<evidence type="ECO:0000313" key="4">
    <source>
        <dbReference type="EMBL" id="ASV47738.1"/>
    </source>
</evidence>
<evidence type="ECO:0000256" key="1">
    <source>
        <dbReference type="RuleBase" id="RU364085"/>
    </source>
</evidence>
<keyword evidence="1" id="KW-0812">Transmembrane</keyword>
<feature type="region of interest" description="Disordered" evidence="3">
    <location>
        <begin position="1407"/>
        <end position="1463"/>
    </location>
</feature>
<geneLocation type="chloroplast" evidence="4"/>
<feature type="transmembrane region" description="Helical" evidence="1">
    <location>
        <begin position="60"/>
        <end position="78"/>
    </location>
</feature>
<comment type="subunit">
    <text evidence="1">Part of the Tic complex.</text>
</comment>
<proteinExistence type="inferred from homology"/>
<evidence type="ECO:0000256" key="3">
    <source>
        <dbReference type="SAM" id="MobiDB-lite"/>
    </source>
</evidence>
<keyword evidence="1 4" id="KW-0150">Chloroplast</keyword>
<reference evidence="4" key="1">
    <citation type="journal article" date="2017" name="BMC Genomics">
        <title>Complete plastome sequencing of both living species of Circaeasteraceae (Ranunculales) reveals unusual rearrangements and the loss of the ndh gene family.</title>
        <authorList>
            <person name="Sun Y."/>
            <person name="Moore M.J."/>
            <person name="Lin N."/>
            <person name="Adelalu K.F."/>
            <person name="Meng A."/>
            <person name="Jian S."/>
            <person name="Yang L."/>
            <person name="Li J."/>
            <person name="Wang H."/>
        </authorList>
    </citation>
    <scope>NUCLEOTIDE SEQUENCE</scope>
</reference>
<keyword evidence="1" id="KW-0813">Transport</keyword>
<feature type="transmembrane region" description="Helical" evidence="1">
    <location>
        <begin position="90"/>
        <end position="110"/>
    </location>
</feature>
<keyword evidence="1" id="KW-0653">Protein transport</keyword>
<keyword evidence="1" id="KW-1133">Transmembrane helix</keyword>
<sequence length="1708" mass="202393">MTLNIKSKILGSLIGLAQRIISSNVVVGLVFGLLTTCTIGPAYLFLFADPVVEHRSEKRVAAIVGFLMGQLILVFSIYERHWGMVLTQPYTVMSCALPLLLYIFLADYQESFFDSSKNIERFGSLFVFLAYLIIQILNPFLLPSSTLLRVFHSYLFRSNNQILFIIGHSCGWIIGQIVVLKSMDSNLIFLQEKLKISTTKYRVAEIKEYVIRGFTILVFITFLFSLGRLPFPIFINTLNTINEQEREAEEKEKRENLEAKMDEMNEDEIQKAKQKKQEMAEKKANKKEILDRDPENTILLEEEIEEDQLVQPLRTLIFDEQRWNHPLRYIQTTLFEKPLKSRISQYFFYPCESDGKHRISFTYLPSLAIFFRMLEKKNIFRPIEKCSPEELYKSWVYTNEQKVNNLNIEFINRLKTLDKGSMMLDVLEKKTRFCNHETEHQCLPKIYDPFLNGSSRGTTTQLDSSSSLNDYLNTSTNTFNESGYIEIWKNKIHDILLPIKYQEFKEKPHTFTEVGVTANYKDQKMIAESNPFTEVEIEVTADHNDEIIMAEPNASSKDGVIADYNHKTMMDTFIRIKEITKELYRWLYKLEEPFYPTEEILLRKGKFVIVYTFPDEKPRTNDTRNAISNPKSTGNSTEEEPKEVLAIFEYSKQSDFNRELIKGSIRARRRKIIPCELFEPYARSPLFSDRSDNSFFVSLWNDFETTVILIQNLLFRNWMEKKKELKNPPKTDKGNQKEKERRDKDKRIRRAVLWETISNAQALRGCLLITQSFLRKQVILPSLIIIKNTVRMLFCHSSEWHKDWEEWKKEIHIKCTYTGIQPETEFPENWLNEGIQIKILFPFRIKPWQGAQVEAGQKNKKEKENHSFLTVYGRETDQPFGSPREGYSFFIPIFEELEKFSIKVKNNYFLFLIIVTERTKSFLEISKEKTIWIMQTVRFIEEKRGELAKLSQWIQNQSGKNSITSISNEMRNELSIPIRSNWTNYSQTEQKRKDLIVRTHTIRHQINEIKNKKISLFFTPDISPRPGETNSNTKESPKSIFNMQKIKSTRLIPKWRYLVIYFIEQIYTDIFLCMINITKFDVQRFLELKKKRINKYNYNEKKNQEDIRIKNTIENLSSLKNSKKKSDVSQAYVFFKLSQTPTNHKNFLRSAFQYNGTSLFVKDRIKEDFKRQGIFDCQLKHKKLTSFASNEWKNWLRSNYVSKSYLSPTVWYNIKSQKPRSNKKENAKKHYRYNLLSYKYLNRDISINNNFRLKNIKKSNRKRKYLSWRNINLSLNKKNKIEDFMRRETCPTPNKGLSFNYLKIFEKLQKTSFVSLVSHKETNPVKKKKTFFDWMGMNEQRLNQKRTKYGYQHLFSPQLLLIYKSYKRKPWIIPIKSLLFDCNETIIQKNQKQKTSLKLEKKKKELEQVDLESTTQEPWDIGSDLSNKEKEEPEQADLGSVTQKPEDIPFNLPNKEKREKDFKEKKEEELNNVFWRNYSLCQVKLNENLDSGETLNENLTMYAFLLKLKNPTALFLSFLRTDELYPDLLLDDEMDLSLGDPKEIDIIIPPDIPDLLTQGIYSIIPARMSKNCNRHFLMYQTLAISIVHKNKYQTNEDYFFVPEKILSPRRRRELRIRTCLSLNSGNMSLVDGNYVLFNENNIGNYTQFMDTNNRLDINTKKLMNLKLYLWPNYRLEDLGCMNRYWFDANNGSRFSMLRIRMYPRLKIC</sequence>
<feature type="region of interest" description="Disordered" evidence="3">
    <location>
        <begin position="725"/>
        <end position="744"/>
    </location>
</feature>
<dbReference type="GO" id="GO:0015031">
    <property type="term" value="P:protein transport"/>
    <property type="evidence" value="ECO:0007669"/>
    <property type="project" value="UniProtKB-KW"/>
</dbReference>
<dbReference type="Pfam" id="PF05758">
    <property type="entry name" value="Ycf1"/>
    <property type="match status" value="2"/>
</dbReference>
<comment type="similarity">
    <text evidence="1">Belongs to the TIC214 family.</text>
</comment>
<name>A0A286LRV6_9MAGN</name>
<keyword evidence="2" id="KW-0175">Coiled coil</keyword>
<gene>
    <name evidence="4" type="primary">ycf1</name>
    <name evidence="1" type="synonym">TIC214</name>
    <name evidence="4" type="ORF">CiagCp069</name>
</gene>